<reference evidence="8 9" key="1">
    <citation type="submission" date="2014-05" db="EMBL/GenBank/DDBJ databases">
        <title>Novel Listeriaceae from food processing environments.</title>
        <authorList>
            <person name="den Bakker H.C."/>
        </authorList>
    </citation>
    <scope>NUCLEOTIDE SEQUENCE [LARGE SCALE GENOMIC DNA]</scope>
    <source>
        <strain evidence="8 9">FSL A5-0281</strain>
    </source>
</reference>
<keyword evidence="6" id="KW-0016">Alginate biosynthesis</keyword>
<dbReference type="GO" id="GO:0042597">
    <property type="term" value="C:periplasmic space"/>
    <property type="evidence" value="ECO:0007669"/>
    <property type="project" value="UniProtKB-SubCell"/>
</dbReference>
<keyword evidence="3" id="KW-0808">Transferase</keyword>
<proteinExistence type="predicted"/>
<name>A0A099WC10_9LIST</name>
<dbReference type="eggNOG" id="ENOG502Z8CW">
    <property type="taxonomic scope" value="Bacteria"/>
</dbReference>
<dbReference type="AlphaFoldDB" id="A0A099WC10"/>
<dbReference type="Pfam" id="PF16822">
    <property type="entry name" value="ALGX"/>
    <property type="match status" value="1"/>
</dbReference>
<evidence type="ECO:0000259" key="7">
    <source>
        <dbReference type="Pfam" id="PF16822"/>
    </source>
</evidence>
<dbReference type="RefSeq" id="WP_036084259.1">
    <property type="nucleotide sequence ID" value="NZ_CBCSHQ010000006.1"/>
</dbReference>
<evidence type="ECO:0000313" key="9">
    <source>
        <dbReference type="Proteomes" id="UP000029844"/>
    </source>
</evidence>
<dbReference type="Proteomes" id="UP000029844">
    <property type="component" value="Unassembled WGS sequence"/>
</dbReference>
<dbReference type="GO" id="GO:0016740">
    <property type="term" value="F:transferase activity"/>
    <property type="evidence" value="ECO:0007669"/>
    <property type="project" value="UniProtKB-KW"/>
</dbReference>
<keyword evidence="4" id="KW-0732">Signal</keyword>
<evidence type="ECO:0000256" key="2">
    <source>
        <dbReference type="ARBA" id="ARBA00005182"/>
    </source>
</evidence>
<evidence type="ECO:0000256" key="5">
    <source>
        <dbReference type="ARBA" id="ARBA00022764"/>
    </source>
</evidence>
<dbReference type="OrthoDB" id="175771at2"/>
<comment type="caution">
    <text evidence="8">The sequence shown here is derived from an EMBL/GenBank/DDBJ whole genome shotgun (WGS) entry which is preliminary data.</text>
</comment>
<evidence type="ECO:0000256" key="4">
    <source>
        <dbReference type="ARBA" id="ARBA00022729"/>
    </source>
</evidence>
<comment type="pathway">
    <text evidence="2">Glycan biosynthesis; alginate biosynthesis.</text>
</comment>
<dbReference type="EMBL" id="JNFA01000011">
    <property type="protein sequence ID" value="KGL42527.1"/>
    <property type="molecule type" value="Genomic_DNA"/>
</dbReference>
<evidence type="ECO:0000256" key="6">
    <source>
        <dbReference type="ARBA" id="ARBA00022841"/>
    </source>
</evidence>
<evidence type="ECO:0000256" key="3">
    <source>
        <dbReference type="ARBA" id="ARBA00022679"/>
    </source>
</evidence>
<dbReference type="GO" id="GO:0042121">
    <property type="term" value="P:alginic acid biosynthetic process"/>
    <property type="evidence" value="ECO:0007669"/>
    <property type="project" value="UniProtKB-UniPathway"/>
</dbReference>
<gene>
    <name evidence="8" type="ORF">EP57_03445</name>
</gene>
<evidence type="ECO:0000313" key="8">
    <source>
        <dbReference type="EMBL" id="KGL42527.1"/>
    </source>
</evidence>
<dbReference type="STRING" id="1552123.EP57_03445"/>
<accession>A0A099WC10</accession>
<organism evidence="8 9">
    <name type="scientific">Listeria booriae</name>
    <dbReference type="NCBI Taxonomy" id="1552123"/>
    <lineage>
        <taxon>Bacteria</taxon>
        <taxon>Bacillati</taxon>
        <taxon>Bacillota</taxon>
        <taxon>Bacilli</taxon>
        <taxon>Bacillales</taxon>
        <taxon>Listeriaceae</taxon>
        <taxon>Listeria</taxon>
    </lineage>
</organism>
<dbReference type="UniPathway" id="UPA00286"/>
<keyword evidence="5" id="KW-0574">Periplasm</keyword>
<protein>
    <recommendedName>
        <fullName evidence="7">AlgX/AlgJ SGNH hydrolase-like domain-containing protein</fullName>
    </recommendedName>
</protein>
<sequence length="388" mass="44755">MNKKLFNLLLSAGFLLFIFGVFFFYIVAGDNKVSILESRNLAQEPTYSAEAVASGDYMRAWDSFFNDQFPRRDAFTELNMRVNELALGQDVYKDVYVAPDGYLLTKVESYTKDDAKKIAKRINNVGKELQTLDVKTSLVVVPNKSTVFEDKFPTYYPSFGREGYNRLMPLIDDTYVQNIDVSQILYKNKEKPNMFFYTDHHWQATAAFLASEKVTKDMNPGVKQLTKDDWTWKMEGLPFYGSDARKTTSALASKSDQVMVATQKNLSAPYKLDVIQEQRDSLYVMSRLTDPAVYANRYTAYIGTDYPELHITSPDPLTKKNLLIFKDSYANAFIQFIAPYYANVHVLDLRYYKNLDLQAYVKKYKIDDTLLFFNNNSIYATPQLTTFH</sequence>
<dbReference type="InterPro" id="IPR031811">
    <property type="entry name" value="ALGX/ALGJ_SGNH-like"/>
</dbReference>
<comment type="subcellular location">
    <subcellularLocation>
        <location evidence="1">Periplasm</location>
    </subcellularLocation>
</comment>
<dbReference type="GeneID" id="58716477"/>
<feature type="domain" description="AlgX/AlgJ SGNH hydrolase-like" evidence="7">
    <location>
        <begin position="96"/>
        <end position="229"/>
    </location>
</feature>
<keyword evidence="9" id="KW-1185">Reference proteome</keyword>
<evidence type="ECO:0000256" key="1">
    <source>
        <dbReference type="ARBA" id="ARBA00004418"/>
    </source>
</evidence>